<evidence type="ECO:0000256" key="1">
    <source>
        <dbReference type="SAM" id="MobiDB-lite"/>
    </source>
</evidence>
<organism evidence="3 4">
    <name type="scientific">Trematosphaeria pertusa</name>
    <dbReference type="NCBI Taxonomy" id="390896"/>
    <lineage>
        <taxon>Eukaryota</taxon>
        <taxon>Fungi</taxon>
        <taxon>Dikarya</taxon>
        <taxon>Ascomycota</taxon>
        <taxon>Pezizomycotina</taxon>
        <taxon>Dothideomycetes</taxon>
        <taxon>Pleosporomycetidae</taxon>
        <taxon>Pleosporales</taxon>
        <taxon>Massarineae</taxon>
        <taxon>Trematosphaeriaceae</taxon>
        <taxon>Trematosphaeria</taxon>
    </lineage>
</organism>
<dbReference type="CDD" id="cd18186">
    <property type="entry name" value="BTB_POZ_ZBTB_KLHL-like"/>
    <property type="match status" value="1"/>
</dbReference>
<feature type="region of interest" description="Disordered" evidence="1">
    <location>
        <begin position="182"/>
        <end position="205"/>
    </location>
</feature>
<keyword evidence="4" id="KW-1185">Reference proteome</keyword>
<feature type="compositionally biased region" description="Low complexity" evidence="1">
    <location>
        <begin position="192"/>
        <end position="205"/>
    </location>
</feature>
<proteinExistence type="predicted"/>
<dbReference type="PANTHER" id="PTHR47843">
    <property type="entry name" value="BTB DOMAIN-CONTAINING PROTEIN-RELATED"/>
    <property type="match status" value="1"/>
</dbReference>
<reference evidence="3" key="1">
    <citation type="journal article" date="2020" name="Stud. Mycol.">
        <title>101 Dothideomycetes genomes: a test case for predicting lifestyles and emergence of pathogens.</title>
        <authorList>
            <person name="Haridas S."/>
            <person name="Albert R."/>
            <person name="Binder M."/>
            <person name="Bloem J."/>
            <person name="Labutti K."/>
            <person name="Salamov A."/>
            <person name="Andreopoulos B."/>
            <person name="Baker S."/>
            <person name="Barry K."/>
            <person name="Bills G."/>
            <person name="Bluhm B."/>
            <person name="Cannon C."/>
            <person name="Castanera R."/>
            <person name="Culley D."/>
            <person name="Daum C."/>
            <person name="Ezra D."/>
            <person name="Gonzalez J."/>
            <person name="Henrissat B."/>
            <person name="Kuo A."/>
            <person name="Liang C."/>
            <person name="Lipzen A."/>
            <person name="Lutzoni F."/>
            <person name="Magnuson J."/>
            <person name="Mondo S."/>
            <person name="Nolan M."/>
            <person name="Ohm R."/>
            <person name="Pangilinan J."/>
            <person name="Park H.-J."/>
            <person name="Ramirez L."/>
            <person name="Alfaro M."/>
            <person name="Sun H."/>
            <person name="Tritt A."/>
            <person name="Yoshinaga Y."/>
            <person name="Zwiers L.-H."/>
            <person name="Turgeon B."/>
            <person name="Goodwin S."/>
            <person name="Spatafora J."/>
            <person name="Crous P."/>
            <person name="Grigoriev I."/>
        </authorList>
    </citation>
    <scope>NUCLEOTIDE SEQUENCE</scope>
    <source>
        <strain evidence="3">CBS 122368</strain>
    </source>
</reference>
<dbReference type="PROSITE" id="PS50097">
    <property type="entry name" value="BTB"/>
    <property type="match status" value="1"/>
</dbReference>
<dbReference type="InterPro" id="IPR011333">
    <property type="entry name" value="SKP1/BTB/POZ_sf"/>
</dbReference>
<dbReference type="AlphaFoldDB" id="A0A6A6INM6"/>
<gene>
    <name evidence="3" type="ORF">BU26DRAFT_563369</name>
</gene>
<dbReference type="InterPro" id="IPR000210">
    <property type="entry name" value="BTB/POZ_dom"/>
</dbReference>
<dbReference type="Pfam" id="PF00651">
    <property type="entry name" value="BTB"/>
    <property type="match status" value="1"/>
</dbReference>
<dbReference type="PANTHER" id="PTHR47843:SF5">
    <property type="entry name" value="BTB_POZ DOMAIN PROTEIN"/>
    <property type="match status" value="1"/>
</dbReference>
<dbReference type="RefSeq" id="XP_033686436.1">
    <property type="nucleotide sequence ID" value="XM_033833162.1"/>
</dbReference>
<dbReference type="EMBL" id="ML987193">
    <property type="protein sequence ID" value="KAF2251432.1"/>
    <property type="molecule type" value="Genomic_DNA"/>
</dbReference>
<evidence type="ECO:0000313" key="4">
    <source>
        <dbReference type="Proteomes" id="UP000800094"/>
    </source>
</evidence>
<dbReference type="GeneID" id="54586492"/>
<accession>A0A6A6INM6</accession>
<protein>
    <recommendedName>
        <fullName evidence="2">BTB domain-containing protein</fullName>
    </recommendedName>
</protein>
<dbReference type="Gene3D" id="3.30.710.10">
    <property type="entry name" value="Potassium Channel Kv1.1, Chain A"/>
    <property type="match status" value="1"/>
</dbReference>
<feature type="domain" description="BTB" evidence="2">
    <location>
        <begin position="61"/>
        <end position="136"/>
    </location>
</feature>
<dbReference type="OrthoDB" id="6359816at2759"/>
<evidence type="ECO:0000313" key="3">
    <source>
        <dbReference type="EMBL" id="KAF2251432.1"/>
    </source>
</evidence>
<dbReference type="Proteomes" id="UP000800094">
    <property type="component" value="Unassembled WGS sequence"/>
</dbReference>
<name>A0A6A6INM6_9PLEO</name>
<dbReference type="SUPFAM" id="SSF54695">
    <property type="entry name" value="POZ domain"/>
    <property type="match status" value="1"/>
</dbReference>
<evidence type="ECO:0000259" key="2">
    <source>
        <dbReference type="PROSITE" id="PS50097"/>
    </source>
</evidence>
<sequence length="313" mass="34642">MGAGQSAPTSCAYTPVPTDADDGRRIRPYGLAANSKHLQLNSSSCSLYSGIVSLVKHNKYADLLVICANDRYPVHRAIVCPRSRFFEELCRVRQGEHDYASPAKPTKIWIDRSECDSHVLAAVLTFLYTLDYNASGPQALTFGLPQELTGGDDDGPTVDGVEELDNEDDTCVVSAAEVESVATPTAGDATPSPSASCHSSHVSRLSGDAGERQNELVFHVQMYSAGHRFGIASLRDVAKDKFGKRLVSGPWNDEMIDCIREVYRQGNDARLADLREMVVKWARSRFRALKIREEWDDLIIEFPEFAAEMLRRL</sequence>